<feature type="transmembrane region" description="Helical" evidence="1">
    <location>
        <begin position="38"/>
        <end position="58"/>
    </location>
</feature>
<feature type="transmembrane region" description="Helical" evidence="1">
    <location>
        <begin position="63"/>
        <end position="81"/>
    </location>
</feature>
<organism evidence="2 3">
    <name type="scientific">Sphingomonas desiccabilis</name>
    <dbReference type="NCBI Taxonomy" id="429134"/>
    <lineage>
        <taxon>Bacteria</taxon>
        <taxon>Pseudomonadati</taxon>
        <taxon>Pseudomonadota</taxon>
        <taxon>Alphaproteobacteria</taxon>
        <taxon>Sphingomonadales</taxon>
        <taxon>Sphingomonadaceae</taxon>
        <taxon>Sphingomonas</taxon>
    </lineage>
</organism>
<proteinExistence type="predicted"/>
<accession>A0A4Q2INV8</accession>
<dbReference type="PROSITE" id="PS51257">
    <property type="entry name" value="PROKAR_LIPOPROTEIN"/>
    <property type="match status" value="1"/>
</dbReference>
<gene>
    <name evidence="2" type="ORF">EO081_08500</name>
</gene>
<reference evidence="2 3" key="1">
    <citation type="submission" date="2019-01" db="EMBL/GenBank/DDBJ databases">
        <title>Sphingomonas mucosissima sp. nov. and Sphingomonas desiccabilis sp. nov., from biological soil crusts in the Colorado Plateau, USA.</title>
        <authorList>
            <person name="Zhu D."/>
        </authorList>
    </citation>
    <scope>NUCLEOTIDE SEQUENCE [LARGE SCALE GENOMIC DNA]</scope>
    <source>
        <strain evidence="2 3">CP1D</strain>
    </source>
</reference>
<dbReference type="AlphaFoldDB" id="A0A4Q2INV8"/>
<evidence type="ECO:0000256" key="1">
    <source>
        <dbReference type="SAM" id="Phobius"/>
    </source>
</evidence>
<feature type="transmembrane region" description="Helical" evidence="1">
    <location>
        <begin position="87"/>
        <end position="110"/>
    </location>
</feature>
<keyword evidence="3" id="KW-1185">Reference proteome</keyword>
<protein>
    <submittedName>
        <fullName evidence="2">Uncharacterized protein</fullName>
    </submittedName>
</protein>
<evidence type="ECO:0000313" key="2">
    <source>
        <dbReference type="EMBL" id="RXZ31293.1"/>
    </source>
</evidence>
<comment type="caution">
    <text evidence="2">The sequence shown here is derived from an EMBL/GenBank/DDBJ whole genome shotgun (WGS) entry which is preliminary data.</text>
</comment>
<name>A0A4Q2INV8_9SPHN</name>
<keyword evidence="1" id="KW-1133">Transmembrane helix</keyword>
<keyword evidence="1" id="KW-0472">Membrane</keyword>
<sequence>MRGSPVPLKAMLLFLASALCWLVACRLAGVREPWDAEAYWRWWVPASLALSAVAGWFWRKRGWLAGVLVTFAQLPVVWIGNGEGSGLWAAGVLILAVLALPAAAVSALAAQLGRGTRR</sequence>
<keyword evidence="1" id="KW-0812">Transmembrane</keyword>
<dbReference type="Proteomes" id="UP000292347">
    <property type="component" value="Unassembled WGS sequence"/>
</dbReference>
<dbReference type="EMBL" id="SDPT01000002">
    <property type="protein sequence ID" value="RXZ31293.1"/>
    <property type="molecule type" value="Genomic_DNA"/>
</dbReference>
<evidence type="ECO:0000313" key="3">
    <source>
        <dbReference type="Proteomes" id="UP000292347"/>
    </source>
</evidence>